<evidence type="ECO:0000259" key="2">
    <source>
        <dbReference type="Pfam" id="PF21186"/>
    </source>
</evidence>
<evidence type="ECO:0000259" key="1">
    <source>
        <dbReference type="Pfam" id="PF18347"/>
    </source>
</evidence>
<dbReference type="RefSeq" id="WP_130857881.1">
    <property type="nucleotide sequence ID" value="NZ_JBHLWO010000004.1"/>
</dbReference>
<feature type="domain" description="DUF5606" evidence="1">
    <location>
        <begin position="3"/>
        <end position="50"/>
    </location>
</feature>
<dbReference type="InterPro" id="IPR049280">
    <property type="entry name" value="DUF6852"/>
</dbReference>
<reference evidence="3 4" key="1">
    <citation type="submission" date="2024-09" db="EMBL/GenBank/DDBJ databases">
        <authorList>
            <person name="Sun Q."/>
            <person name="Mori K."/>
        </authorList>
    </citation>
    <scope>NUCLEOTIDE SEQUENCE [LARGE SCALE GENOMIC DNA]</scope>
    <source>
        <strain evidence="3 4">CCM 7765</strain>
    </source>
</reference>
<dbReference type="Pfam" id="PF21186">
    <property type="entry name" value="DUF6852"/>
    <property type="match status" value="1"/>
</dbReference>
<dbReference type="EMBL" id="JBHLWO010000004">
    <property type="protein sequence ID" value="MFC0321019.1"/>
    <property type="molecule type" value="Genomic_DNA"/>
</dbReference>
<dbReference type="Proteomes" id="UP001589774">
    <property type="component" value="Unassembled WGS sequence"/>
</dbReference>
<evidence type="ECO:0000313" key="3">
    <source>
        <dbReference type="EMBL" id="MFC0321019.1"/>
    </source>
</evidence>
<dbReference type="Pfam" id="PF18347">
    <property type="entry name" value="DUF5606"/>
    <property type="match status" value="1"/>
</dbReference>
<keyword evidence="4" id="KW-1185">Reference proteome</keyword>
<organism evidence="3 4">
    <name type="scientific">Olivibacter oleidegradans</name>
    <dbReference type="NCBI Taxonomy" id="760123"/>
    <lineage>
        <taxon>Bacteria</taxon>
        <taxon>Pseudomonadati</taxon>
        <taxon>Bacteroidota</taxon>
        <taxon>Sphingobacteriia</taxon>
        <taxon>Sphingobacteriales</taxon>
        <taxon>Sphingobacteriaceae</taxon>
        <taxon>Olivibacter</taxon>
    </lineage>
</organism>
<feature type="domain" description="DUF6852" evidence="2">
    <location>
        <begin position="53"/>
        <end position="119"/>
    </location>
</feature>
<dbReference type="InterPro" id="IPR049282">
    <property type="entry name" value="BVU_3817_N_sf"/>
</dbReference>
<protein>
    <submittedName>
        <fullName evidence="3">DUF5606 domain-containing protein</fullName>
    </submittedName>
</protein>
<comment type="caution">
    <text evidence="3">The sequence shown here is derived from an EMBL/GenBank/DDBJ whole genome shotgun (WGS) entry which is preliminary data.</text>
</comment>
<dbReference type="InterPro" id="IPR049281">
    <property type="entry name" value="BVU_3817-like_C_sf"/>
</dbReference>
<dbReference type="Gene3D" id="2.30.30.730">
    <property type="match status" value="1"/>
</dbReference>
<proteinExistence type="predicted"/>
<evidence type="ECO:0000313" key="4">
    <source>
        <dbReference type="Proteomes" id="UP001589774"/>
    </source>
</evidence>
<accession>A0ABV6HQ58</accession>
<sequence>MNLRGIVSVTGRPGLFKLIGQNKTGFILESLDEKRVKIVVNISTAKMASLEDITIFGTEDDIKLIDIFEKMKGLSSLPDAKKDSGDKLRAFFNEVAPDHDEERVYSSDIKKIINWFVILKGFPLFDEEAPAPLDAEAVGEDKKVEREELAK</sequence>
<dbReference type="Gene3D" id="1.10.10.1650">
    <property type="match status" value="1"/>
</dbReference>
<gene>
    <name evidence="3" type="ORF">ACFFI0_22045</name>
</gene>
<name>A0ABV6HQ58_9SPHI</name>
<dbReference type="InterPro" id="IPR041218">
    <property type="entry name" value="DUF5606"/>
</dbReference>